<dbReference type="Proteomes" id="UP001055159">
    <property type="component" value="Chromosome"/>
</dbReference>
<evidence type="ECO:0000256" key="2">
    <source>
        <dbReference type="PROSITE-ProRule" id="PRU00335"/>
    </source>
</evidence>
<dbReference type="Gene3D" id="1.10.357.10">
    <property type="entry name" value="Tetracycline Repressor, domain 2"/>
    <property type="match status" value="1"/>
</dbReference>
<keyword evidence="5" id="KW-1185">Reference proteome</keyword>
<name>A0ABY3UCE6_9MYCO</name>
<dbReference type="Pfam" id="PF00440">
    <property type="entry name" value="TetR_N"/>
    <property type="match status" value="1"/>
</dbReference>
<dbReference type="InterPro" id="IPR001647">
    <property type="entry name" value="HTH_TetR"/>
</dbReference>
<protein>
    <submittedName>
        <fullName evidence="4">TetR/AcrR family transcriptional regulator</fullName>
    </submittedName>
</protein>
<dbReference type="PANTHER" id="PTHR30055:SF226">
    <property type="entry name" value="HTH-TYPE TRANSCRIPTIONAL REGULATOR PKSA"/>
    <property type="match status" value="1"/>
</dbReference>
<keyword evidence="1 2" id="KW-0238">DNA-binding</keyword>
<dbReference type="PROSITE" id="PS50977">
    <property type="entry name" value="HTH_TETR_2"/>
    <property type="match status" value="1"/>
</dbReference>
<dbReference type="EMBL" id="CP092427">
    <property type="protein sequence ID" value="ULP37280.1"/>
    <property type="molecule type" value="Genomic_DNA"/>
</dbReference>
<dbReference type="InterPro" id="IPR009057">
    <property type="entry name" value="Homeodomain-like_sf"/>
</dbReference>
<feature type="domain" description="HTH tetR-type" evidence="3">
    <location>
        <begin position="9"/>
        <end position="69"/>
    </location>
</feature>
<evidence type="ECO:0000313" key="4">
    <source>
        <dbReference type="EMBL" id="ULP37280.1"/>
    </source>
</evidence>
<dbReference type="RefSeq" id="WP_052428662.1">
    <property type="nucleotide sequence ID" value="NZ_CP092427.2"/>
</dbReference>
<organism evidence="4 5">
    <name type="scientific">Mycolicibacterium rufum</name>
    <dbReference type="NCBI Taxonomy" id="318424"/>
    <lineage>
        <taxon>Bacteria</taxon>
        <taxon>Bacillati</taxon>
        <taxon>Actinomycetota</taxon>
        <taxon>Actinomycetes</taxon>
        <taxon>Mycobacteriales</taxon>
        <taxon>Mycobacteriaceae</taxon>
        <taxon>Mycolicibacterium</taxon>
    </lineage>
</organism>
<evidence type="ECO:0000313" key="5">
    <source>
        <dbReference type="Proteomes" id="UP001055159"/>
    </source>
</evidence>
<dbReference type="PANTHER" id="PTHR30055">
    <property type="entry name" value="HTH-TYPE TRANSCRIPTIONAL REGULATOR RUTR"/>
    <property type="match status" value="1"/>
</dbReference>
<accession>A0ABY3UCE6</accession>
<dbReference type="InterPro" id="IPR050109">
    <property type="entry name" value="HTH-type_TetR-like_transc_reg"/>
</dbReference>
<sequence>MAKPTAPRGLARQRVLDAALALFAAHGVHGTSLQMIADRIGVSKAAVYYQFRSKEDIALEVLRPSVEDMARVIRIADALPDVEARRAVIVSGLIEMTVRYRELAVFFHGDPAIDQLVHSEPEFDVVTTRIRELLEGSDCTVADRVALSVFLSGVCKAAADPGLADVDDGELHRILLELSGRILAPLATESAAAGASRSPSASRSG</sequence>
<proteinExistence type="predicted"/>
<evidence type="ECO:0000256" key="1">
    <source>
        <dbReference type="ARBA" id="ARBA00023125"/>
    </source>
</evidence>
<reference evidence="4" key="1">
    <citation type="submission" date="2022-08" db="EMBL/GenBank/DDBJ databases">
        <title>Whole genome sequencing of non-tuberculosis mycobacteria type-strains.</title>
        <authorList>
            <person name="Igarashi Y."/>
            <person name="Osugi A."/>
            <person name="Mitarai S."/>
        </authorList>
    </citation>
    <scope>NUCLEOTIDE SEQUENCE</scope>
    <source>
        <strain evidence="4">JCM 16372</strain>
    </source>
</reference>
<dbReference type="PRINTS" id="PR00455">
    <property type="entry name" value="HTHTETR"/>
</dbReference>
<evidence type="ECO:0000259" key="3">
    <source>
        <dbReference type="PROSITE" id="PS50977"/>
    </source>
</evidence>
<dbReference type="SUPFAM" id="SSF46689">
    <property type="entry name" value="Homeodomain-like"/>
    <property type="match status" value="1"/>
</dbReference>
<feature type="DNA-binding region" description="H-T-H motif" evidence="2">
    <location>
        <begin position="32"/>
        <end position="51"/>
    </location>
</feature>
<gene>
    <name evidence="4" type="ORF">MJO55_02205</name>
</gene>